<evidence type="ECO:0000256" key="1">
    <source>
        <dbReference type="SAM" id="MobiDB-lite"/>
    </source>
</evidence>
<sequence length="303" mass="34160">MQRILVGFFVATTLLSSSGCSSIIKSGEAKIYNSETTPQTEKQKSKPMSEHQAHSEKQKMDHSQHEEKPKTAITTQAKLTTPKNLTTNQPINLAIDIQDETGKPVNKFDVFQEKIMHLIVVSNDLEHFDHLHPEYKENGSFQVSVNFPNPGEYTLFSDYKPAGQAEYISSTNLTIPGTVPLPKSLAKYEKTKTISDTKVNLNISQEKIKVGEEVSLTFDIKDNNNQPVKDLKPYLGEKGHLVIIKSSSTLSKSDYLHAHAMKNTPDGQVKFHTKFPQSGTYKMWMQFDRNGKIKTADFWVNVE</sequence>
<name>A0A480A7F4_9CYAN</name>
<feature type="compositionally biased region" description="Basic and acidic residues" evidence="1">
    <location>
        <begin position="41"/>
        <end position="70"/>
    </location>
</feature>
<dbReference type="Proteomes" id="UP000300142">
    <property type="component" value="Unassembled WGS sequence"/>
</dbReference>
<protein>
    <recommendedName>
        <fullName evidence="4">YtkA-like domain-containing protein</fullName>
    </recommendedName>
</protein>
<feature type="region of interest" description="Disordered" evidence="1">
    <location>
        <begin position="34"/>
        <end position="85"/>
    </location>
</feature>
<reference evidence="3" key="1">
    <citation type="submission" date="2019-02" db="EMBL/GenBank/DDBJ databases">
        <title>Draft genome sequence of Sphaerospermopsis reniformis NIES-1949.</title>
        <authorList>
            <person name="Yamaguchi H."/>
            <person name="Suzuki S."/>
            <person name="Kawachi M."/>
        </authorList>
    </citation>
    <scope>NUCLEOTIDE SEQUENCE [LARGE SCALE GENOMIC DNA]</scope>
    <source>
        <strain evidence="3">NIES-1949</strain>
    </source>
</reference>
<feature type="compositionally biased region" description="Polar residues" evidence="1">
    <location>
        <begin position="72"/>
        <end position="85"/>
    </location>
</feature>
<comment type="caution">
    <text evidence="2">The sequence shown here is derived from an EMBL/GenBank/DDBJ whole genome shotgun (WGS) entry which is preliminary data.</text>
</comment>
<accession>A0A480A7F4</accession>
<gene>
    <name evidence="2" type="ORF">SR1949_43720</name>
</gene>
<dbReference type="AlphaFoldDB" id="A0A480A7F4"/>
<evidence type="ECO:0000313" key="2">
    <source>
        <dbReference type="EMBL" id="GCL39248.1"/>
    </source>
</evidence>
<organism evidence="2 3">
    <name type="scientific">Sphaerospermopsis reniformis</name>
    <dbReference type="NCBI Taxonomy" id="531300"/>
    <lineage>
        <taxon>Bacteria</taxon>
        <taxon>Bacillati</taxon>
        <taxon>Cyanobacteriota</taxon>
        <taxon>Cyanophyceae</taxon>
        <taxon>Nostocales</taxon>
        <taxon>Aphanizomenonaceae</taxon>
        <taxon>Sphaerospermopsis</taxon>
    </lineage>
</organism>
<dbReference type="Gene3D" id="2.60.40.10">
    <property type="entry name" value="Immunoglobulins"/>
    <property type="match status" value="1"/>
</dbReference>
<dbReference type="PROSITE" id="PS51257">
    <property type="entry name" value="PROKAR_LIPOPROTEIN"/>
    <property type="match status" value="1"/>
</dbReference>
<dbReference type="EMBL" id="BJCE01000228">
    <property type="protein sequence ID" value="GCL39248.1"/>
    <property type="molecule type" value="Genomic_DNA"/>
</dbReference>
<keyword evidence="3" id="KW-1185">Reference proteome</keyword>
<evidence type="ECO:0000313" key="3">
    <source>
        <dbReference type="Proteomes" id="UP000300142"/>
    </source>
</evidence>
<proteinExistence type="predicted"/>
<dbReference type="RefSeq" id="WP_137668878.1">
    <property type="nucleotide sequence ID" value="NZ_BJCE01000228.1"/>
</dbReference>
<dbReference type="InterPro" id="IPR013783">
    <property type="entry name" value="Ig-like_fold"/>
</dbReference>
<evidence type="ECO:0008006" key="4">
    <source>
        <dbReference type="Google" id="ProtNLM"/>
    </source>
</evidence>